<dbReference type="GO" id="GO:0016020">
    <property type="term" value="C:membrane"/>
    <property type="evidence" value="ECO:0007669"/>
    <property type="project" value="UniProtKB-SubCell"/>
</dbReference>
<evidence type="ECO:0000313" key="9">
    <source>
        <dbReference type="Proteomes" id="UP000589716"/>
    </source>
</evidence>
<evidence type="ECO:0000313" key="8">
    <source>
        <dbReference type="EMBL" id="NZA03162.1"/>
    </source>
</evidence>
<feature type="transmembrane region" description="Helical" evidence="7">
    <location>
        <begin position="259"/>
        <end position="280"/>
    </location>
</feature>
<dbReference type="PANTHER" id="PTHR36838:SF3">
    <property type="entry name" value="TRANSPORTER AUXIN EFFLUX CARRIER EC FAMILY"/>
    <property type="match status" value="1"/>
</dbReference>
<gene>
    <name evidence="8" type="ORF">H0I39_18145</name>
</gene>
<name>A0A853IZ08_9BURK</name>
<dbReference type="AlphaFoldDB" id="A0A853IZ08"/>
<keyword evidence="3" id="KW-1003">Cell membrane</keyword>
<comment type="caution">
    <text evidence="8">The sequence shown here is derived from an EMBL/GenBank/DDBJ whole genome shotgun (WGS) entry which is preliminary data.</text>
</comment>
<feature type="transmembrane region" description="Helical" evidence="7">
    <location>
        <begin position="171"/>
        <end position="192"/>
    </location>
</feature>
<keyword evidence="5 7" id="KW-1133">Transmembrane helix</keyword>
<evidence type="ECO:0000256" key="3">
    <source>
        <dbReference type="ARBA" id="ARBA00022475"/>
    </source>
</evidence>
<feature type="transmembrane region" description="Helical" evidence="7">
    <location>
        <begin position="65"/>
        <end position="84"/>
    </location>
</feature>
<keyword evidence="4 7" id="KW-0812">Transmembrane</keyword>
<evidence type="ECO:0000256" key="5">
    <source>
        <dbReference type="ARBA" id="ARBA00022989"/>
    </source>
</evidence>
<feature type="transmembrane region" description="Helical" evidence="7">
    <location>
        <begin position="230"/>
        <end position="253"/>
    </location>
</feature>
<evidence type="ECO:0000256" key="2">
    <source>
        <dbReference type="ARBA" id="ARBA00022448"/>
    </source>
</evidence>
<keyword evidence="6 7" id="KW-0472">Membrane</keyword>
<evidence type="ECO:0000256" key="4">
    <source>
        <dbReference type="ARBA" id="ARBA00022692"/>
    </source>
</evidence>
<keyword evidence="2" id="KW-0813">Transport</keyword>
<dbReference type="GO" id="GO:0055085">
    <property type="term" value="P:transmembrane transport"/>
    <property type="evidence" value="ECO:0007669"/>
    <property type="project" value="InterPro"/>
</dbReference>
<dbReference type="Proteomes" id="UP000589716">
    <property type="component" value="Unassembled WGS sequence"/>
</dbReference>
<comment type="subcellular location">
    <subcellularLocation>
        <location evidence="1">Membrane</location>
        <topology evidence="1">Multi-pass membrane protein</topology>
    </subcellularLocation>
</comment>
<feature type="transmembrane region" description="Helical" evidence="7">
    <location>
        <begin position="6"/>
        <end position="22"/>
    </location>
</feature>
<keyword evidence="9" id="KW-1185">Reference proteome</keyword>
<proteinExistence type="predicted"/>
<protein>
    <submittedName>
        <fullName evidence="8">AEC family transporter</fullName>
    </submittedName>
</protein>
<evidence type="ECO:0000256" key="1">
    <source>
        <dbReference type="ARBA" id="ARBA00004141"/>
    </source>
</evidence>
<feature type="transmembrane region" description="Helical" evidence="7">
    <location>
        <begin position="109"/>
        <end position="131"/>
    </location>
</feature>
<dbReference type="InterPro" id="IPR004776">
    <property type="entry name" value="Mem_transp_PIN-like"/>
</dbReference>
<dbReference type="RefSeq" id="WP_180551412.1">
    <property type="nucleotide sequence ID" value="NZ_JACCKX010000001.1"/>
</dbReference>
<dbReference type="EMBL" id="JACCKX010000001">
    <property type="protein sequence ID" value="NZA03162.1"/>
    <property type="molecule type" value="Genomic_DNA"/>
</dbReference>
<accession>A0A853IZ08</accession>
<feature type="transmembrane region" description="Helical" evidence="7">
    <location>
        <begin position="34"/>
        <end position="53"/>
    </location>
</feature>
<evidence type="ECO:0000256" key="6">
    <source>
        <dbReference type="ARBA" id="ARBA00023136"/>
    </source>
</evidence>
<dbReference type="PANTHER" id="PTHR36838">
    <property type="entry name" value="AUXIN EFFLUX CARRIER FAMILY PROTEIN"/>
    <property type="match status" value="1"/>
</dbReference>
<feature type="transmembrane region" description="Helical" evidence="7">
    <location>
        <begin position="292"/>
        <end position="312"/>
    </location>
</feature>
<organism evidence="8 9">
    <name type="scientific">Ottowia beijingensis</name>
    <dbReference type="NCBI Taxonomy" id="1207057"/>
    <lineage>
        <taxon>Bacteria</taxon>
        <taxon>Pseudomonadati</taxon>
        <taxon>Pseudomonadota</taxon>
        <taxon>Betaproteobacteria</taxon>
        <taxon>Burkholderiales</taxon>
        <taxon>Comamonadaceae</taxon>
        <taxon>Ottowia</taxon>
    </lineage>
</organism>
<sequence>MLDILSITGPIYITIALGWLAKRAGLFDRGDMRVLGKFVLYVALPALLFDAVAKRRLDEILEWRYMAVFALGALATMAVGLWWMRRVARQPAVLSVVQTMGMCCPNSGFVGYPINLLLLGPVAGLILGMNMLVENLLLIPLLLALMDAASGAGHWRAVVRGAAAGLLRNPMVLGLSAGLLVSLLGLPLPAVADRTVGLFAQASAAVSLFVIGGSLAGLRIKGLGAQVAQIAAGKLLVHPLLTVGALLALEALGMPPMDAALRTGVVLAAACPMFGIYPILAQKHGHDGLAAAALLGTTVASFFTISAALWLLTGS</sequence>
<reference evidence="8 9" key="1">
    <citation type="submission" date="2020-07" db="EMBL/GenBank/DDBJ databases">
        <authorList>
            <person name="Maaloum M."/>
        </authorList>
    </citation>
    <scope>NUCLEOTIDE SEQUENCE [LARGE SCALE GENOMIC DNA]</scope>
    <source>
        <strain evidence="8 9">GCS-AN-3</strain>
    </source>
</reference>
<feature type="transmembrane region" description="Helical" evidence="7">
    <location>
        <begin position="198"/>
        <end position="218"/>
    </location>
</feature>
<feature type="transmembrane region" description="Helical" evidence="7">
    <location>
        <begin position="137"/>
        <end position="159"/>
    </location>
</feature>
<evidence type="ECO:0000256" key="7">
    <source>
        <dbReference type="SAM" id="Phobius"/>
    </source>
</evidence>
<dbReference type="Pfam" id="PF03547">
    <property type="entry name" value="Mem_trans"/>
    <property type="match status" value="1"/>
</dbReference>